<sequence length="436" mass="48392">MGMADLKYAYVLQQELQPTVQQVKSGQLPIPNTAFIPSADWLRIFAWDHLTDPTVMRENRIELPKDVVVEWGLGTGDLLAINGNGKIISVNGLTDPRKVLDRPKIEGVGALRADYAKRALRIDKFGIHSIRAATLLSPIGYGQRLGIVSPPDTGKTWLIRDVLRGLLNVSRSNPKMKILILHVGERAEDGTGFYSILREVEHDREQVELYTTPDGDREAAHYWVARFVLERAKQLTRSGFDVVVLMDSASRILMSHSRSDEIIKPANAGMISGGISTASVSATKRLLATAGHFECGTLTIISTMLGAESGKPSHEAALAEEVGPSVMTAWWELIKIQKSGWPKLNVANTRTRQIEDFASPAFLQEMQQVNRLMWRNTAESEEEEEEDSGGSEEDVTQSEEDAGKRQRRRSRKRPARAEDALKALLVWSATHPVPAE</sequence>
<feature type="region of interest" description="Disordered" evidence="1">
    <location>
        <begin position="376"/>
        <end position="416"/>
    </location>
</feature>
<dbReference type="InterPro" id="IPR000194">
    <property type="entry name" value="ATPase_F1/V1/A1_a/bsu_nucl-bd"/>
</dbReference>
<evidence type="ECO:0000313" key="3">
    <source>
        <dbReference type="EMBL" id="RJR26860.1"/>
    </source>
</evidence>
<dbReference type="GO" id="GO:0003723">
    <property type="term" value="F:RNA binding"/>
    <property type="evidence" value="ECO:0007669"/>
    <property type="project" value="InterPro"/>
</dbReference>
<dbReference type="PANTHER" id="PTHR46425:SF1">
    <property type="entry name" value="TRANSCRIPTION TERMINATION FACTOR RHO"/>
    <property type="match status" value="1"/>
</dbReference>
<protein>
    <recommendedName>
        <fullName evidence="2">ATPase F1/V1/A1 complex alpha/beta subunit nucleotide-binding domain-containing protein</fullName>
    </recommendedName>
</protein>
<dbReference type="GO" id="GO:0005524">
    <property type="term" value="F:ATP binding"/>
    <property type="evidence" value="ECO:0007669"/>
    <property type="project" value="InterPro"/>
</dbReference>
<reference evidence="3 4" key="1">
    <citation type="journal article" date="2017" name="ISME J.">
        <title>Energy and carbon metabolisms in a deep terrestrial subsurface fluid microbial community.</title>
        <authorList>
            <person name="Momper L."/>
            <person name="Jungbluth S.P."/>
            <person name="Lee M.D."/>
            <person name="Amend J.P."/>
        </authorList>
    </citation>
    <scope>NUCLEOTIDE SEQUENCE [LARGE SCALE GENOMIC DNA]</scope>
    <source>
        <strain evidence="3">SURF_46</strain>
    </source>
</reference>
<dbReference type="Pfam" id="PF00006">
    <property type="entry name" value="ATP-synt_ab"/>
    <property type="match status" value="1"/>
</dbReference>
<dbReference type="InterPro" id="IPR004665">
    <property type="entry name" value="Term_rho"/>
</dbReference>
<evidence type="ECO:0000256" key="1">
    <source>
        <dbReference type="SAM" id="MobiDB-lite"/>
    </source>
</evidence>
<feature type="compositionally biased region" description="Acidic residues" evidence="1">
    <location>
        <begin position="379"/>
        <end position="400"/>
    </location>
</feature>
<organism evidence="3 4">
    <name type="scientific">candidate division WWE3 bacterium</name>
    <dbReference type="NCBI Taxonomy" id="2053526"/>
    <lineage>
        <taxon>Bacteria</taxon>
        <taxon>Katanobacteria</taxon>
    </lineage>
</organism>
<dbReference type="GO" id="GO:0006353">
    <property type="term" value="P:DNA-templated transcription termination"/>
    <property type="evidence" value="ECO:0007669"/>
    <property type="project" value="InterPro"/>
</dbReference>
<dbReference type="GO" id="GO:0008186">
    <property type="term" value="F:ATP-dependent activity, acting on RNA"/>
    <property type="evidence" value="ECO:0007669"/>
    <property type="project" value="InterPro"/>
</dbReference>
<name>A0A3A4ZJL8_UNCKA</name>
<dbReference type="AlphaFoldDB" id="A0A3A4ZJL8"/>
<evidence type="ECO:0000313" key="4">
    <source>
        <dbReference type="Proteomes" id="UP000265540"/>
    </source>
</evidence>
<feature type="domain" description="ATPase F1/V1/A1 complex alpha/beta subunit nucleotide-binding" evidence="2">
    <location>
        <begin position="130"/>
        <end position="305"/>
    </location>
</feature>
<dbReference type="EMBL" id="QZJF01000017">
    <property type="protein sequence ID" value="RJR26860.1"/>
    <property type="molecule type" value="Genomic_DNA"/>
</dbReference>
<accession>A0A3A4ZJL8</accession>
<dbReference type="PANTHER" id="PTHR46425">
    <property type="entry name" value="TRANSCRIPTION TERMINATION FACTOR RHO"/>
    <property type="match status" value="1"/>
</dbReference>
<feature type="compositionally biased region" description="Basic residues" evidence="1">
    <location>
        <begin position="405"/>
        <end position="414"/>
    </location>
</feature>
<dbReference type="SUPFAM" id="SSF52540">
    <property type="entry name" value="P-loop containing nucleoside triphosphate hydrolases"/>
    <property type="match status" value="1"/>
</dbReference>
<evidence type="ECO:0000259" key="2">
    <source>
        <dbReference type="Pfam" id="PF00006"/>
    </source>
</evidence>
<proteinExistence type="predicted"/>
<gene>
    <name evidence="3" type="ORF">C4561_03740</name>
</gene>
<dbReference type="InterPro" id="IPR027417">
    <property type="entry name" value="P-loop_NTPase"/>
</dbReference>
<dbReference type="Gene3D" id="3.40.50.300">
    <property type="entry name" value="P-loop containing nucleotide triphosphate hydrolases"/>
    <property type="match status" value="1"/>
</dbReference>
<comment type="caution">
    <text evidence="3">The sequence shown here is derived from an EMBL/GenBank/DDBJ whole genome shotgun (WGS) entry which is preliminary data.</text>
</comment>
<dbReference type="Proteomes" id="UP000265540">
    <property type="component" value="Unassembled WGS sequence"/>
</dbReference>